<feature type="transmembrane region" description="Helical" evidence="7">
    <location>
        <begin position="236"/>
        <end position="257"/>
    </location>
</feature>
<dbReference type="Proteomes" id="UP000294200">
    <property type="component" value="Unassembled WGS sequence"/>
</dbReference>
<evidence type="ECO:0000256" key="5">
    <source>
        <dbReference type="ARBA" id="ARBA00023136"/>
    </source>
</evidence>
<dbReference type="InterPro" id="IPR020846">
    <property type="entry name" value="MFS_dom"/>
</dbReference>
<keyword evidence="5 7" id="KW-0472">Membrane</keyword>
<dbReference type="Pfam" id="PF07690">
    <property type="entry name" value="MFS_1"/>
    <property type="match status" value="1"/>
</dbReference>
<dbReference type="InterPro" id="IPR036259">
    <property type="entry name" value="MFS_trans_sf"/>
</dbReference>
<evidence type="ECO:0000256" key="7">
    <source>
        <dbReference type="SAM" id="Phobius"/>
    </source>
</evidence>
<feature type="transmembrane region" description="Helical" evidence="7">
    <location>
        <begin position="363"/>
        <end position="385"/>
    </location>
</feature>
<keyword evidence="3 7" id="KW-0812">Transmembrane</keyword>
<feature type="transmembrane region" description="Helical" evidence="7">
    <location>
        <begin position="171"/>
        <end position="189"/>
    </location>
</feature>
<evidence type="ECO:0000256" key="6">
    <source>
        <dbReference type="SAM" id="Coils"/>
    </source>
</evidence>
<gene>
    <name evidence="9" type="ORF">BZM27_33015</name>
</gene>
<evidence type="ECO:0000256" key="1">
    <source>
        <dbReference type="ARBA" id="ARBA00004141"/>
    </source>
</evidence>
<dbReference type="SUPFAM" id="SSF103473">
    <property type="entry name" value="MFS general substrate transporter"/>
    <property type="match status" value="1"/>
</dbReference>
<evidence type="ECO:0000256" key="2">
    <source>
        <dbReference type="ARBA" id="ARBA00022448"/>
    </source>
</evidence>
<keyword evidence="10" id="KW-1185">Reference proteome</keyword>
<dbReference type="PROSITE" id="PS50850">
    <property type="entry name" value="MFS"/>
    <property type="match status" value="1"/>
</dbReference>
<reference evidence="9 10" key="1">
    <citation type="submission" date="2017-02" db="EMBL/GenBank/DDBJ databases">
        <title>Paraburkholderia sophoroidis sp. nov. and Paraburkholderia steynii sp. nov. rhizobial symbionts of the fynbos legume Hypocalyptus sophoroides.</title>
        <authorList>
            <person name="Steenkamp E.T."/>
            <person name="Beukes C.W."/>
            <person name="Van Zyl E."/>
            <person name="Avontuur J."/>
            <person name="Chan W.Y."/>
            <person name="Hassen A."/>
            <person name="Palmer M."/>
            <person name="Mthombeni L."/>
            <person name="Phalane F."/>
            <person name="Sereme K."/>
            <person name="Venter S.N."/>
        </authorList>
    </citation>
    <scope>NUCLEOTIDE SEQUENCE [LARGE SCALE GENOMIC DNA]</scope>
    <source>
        <strain evidence="9 10">HC1.1ba</strain>
    </source>
</reference>
<feature type="domain" description="Major facilitator superfamily (MFS) profile" evidence="8">
    <location>
        <begin position="9"/>
        <end position="421"/>
    </location>
</feature>
<dbReference type="PANTHER" id="PTHR43791:SF36">
    <property type="entry name" value="TRANSPORTER, PUTATIVE (AFU_ORTHOLOGUE AFUA_6G08340)-RELATED"/>
    <property type="match status" value="1"/>
</dbReference>
<evidence type="ECO:0000256" key="3">
    <source>
        <dbReference type="ARBA" id="ARBA00022692"/>
    </source>
</evidence>
<organism evidence="9 10">
    <name type="scientific">Paraburkholderia steynii</name>
    <dbReference type="NCBI Taxonomy" id="1245441"/>
    <lineage>
        <taxon>Bacteria</taxon>
        <taxon>Pseudomonadati</taxon>
        <taxon>Pseudomonadota</taxon>
        <taxon>Betaproteobacteria</taxon>
        <taxon>Burkholderiales</taxon>
        <taxon>Burkholderiaceae</taxon>
        <taxon>Paraburkholderia</taxon>
    </lineage>
</organism>
<feature type="transmembrane region" description="Helical" evidence="7">
    <location>
        <begin position="397"/>
        <end position="416"/>
    </location>
</feature>
<dbReference type="GO" id="GO:0022857">
    <property type="term" value="F:transmembrane transporter activity"/>
    <property type="evidence" value="ECO:0007669"/>
    <property type="project" value="InterPro"/>
</dbReference>
<protein>
    <submittedName>
        <fullName evidence="9">MFS transporter</fullName>
    </submittedName>
</protein>
<feature type="transmembrane region" description="Helical" evidence="7">
    <location>
        <begin position="131"/>
        <end position="151"/>
    </location>
</feature>
<dbReference type="PANTHER" id="PTHR43791">
    <property type="entry name" value="PERMEASE-RELATED"/>
    <property type="match status" value="1"/>
</dbReference>
<dbReference type="FunFam" id="1.20.1250.20:FF:000018">
    <property type="entry name" value="MFS transporter permease"/>
    <property type="match status" value="1"/>
</dbReference>
<keyword evidence="2" id="KW-0813">Transport</keyword>
<comment type="caution">
    <text evidence="9">The sequence shown here is derived from an EMBL/GenBank/DDBJ whole genome shotgun (WGS) entry which is preliminary data.</text>
</comment>
<dbReference type="EMBL" id="MWML01000161">
    <property type="protein sequence ID" value="TCG05529.1"/>
    <property type="molecule type" value="Genomic_DNA"/>
</dbReference>
<evidence type="ECO:0000259" key="8">
    <source>
        <dbReference type="PROSITE" id="PS50850"/>
    </source>
</evidence>
<evidence type="ECO:0000313" key="10">
    <source>
        <dbReference type="Proteomes" id="UP000294200"/>
    </source>
</evidence>
<proteinExistence type="predicted"/>
<feature type="transmembrane region" description="Helical" evidence="7">
    <location>
        <begin position="303"/>
        <end position="324"/>
    </location>
</feature>
<feature type="transmembrane region" description="Helical" evidence="7">
    <location>
        <begin position="45"/>
        <end position="67"/>
    </location>
</feature>
<feature type="transmembrane region" description="Helical" evidence="7">
    <location>
        <begin position="277"/>
        <end position="296"/>
    </location>
</feature>
<keyword evidence="4 7" id="KW-1133">Transmembrane helix</keyword>
<name>A0A4R0XF11_9BURK</name>
<dbReference type="GO" id="GO:0016020">
    <property type="term" value="C:membrane"/>
    <property type="evidence" value="ECO:0007669"/>
    <property type="project" value="UniProtKB-SubCell"/>
</dbReference>
<dbReference type="CDD" id="cd17319">
    <property type="entry name" value="MFS_ExuT_GudP_like"/>
    <property type="match status" value="1"/>
</dbReference>
<feature type="transmembrane region" description="Helical" evidence="7">
    <location>
        <begin position="74"/>
        <end position="94"/>
    </location>
</feature>
<sequence length="433" mass="46569">MDGKICWRLVPLMILMYLANSLDRANIGYAALTMNKDLGITTAEFGIAASLFYLGYIACQIPSNLILHRIGARCWVATILLCWGTISSLTSLVPDTKWLYIARFVLGVFEAGLFPGMILYLTLWLPSRNRVLLMSMFVTAMPLSAVIGAPISTAIMTHTSVLGLSGWRTMLLLEGLPAVLLGILVFFYLPTSPRHSKWLKESELNELEEAIANEKAQGSGQQAETSVMSAVKDARVWALGIVYYGINAGILVLLFFLPQVIKTFEASFGVKYSMADVGLITAIPFGFAVVCMLLWARYLSKRGVAAWHIGVPLGIGALALASALMMPSPFLVMAAFAIAAAACFSCMAPFWQLPSRFLSGKAAAAGIGLISMLGIASGFTLPYAIGMIKDKTGSFAPAFTFIGLLMFIGALTAVALEVRRGPESDALSREGTS</sequence>
<dbReference type="InterPro" id="IPR011701">
    <property type="entry name" value="MFS"/>
</dbReference>
<comment type="subcellular location">
    <subcellularLocation>
        <location evidence="1">Membrane</location>
        <topology evidence="1">Multi-pass membrane protein</topology>
    </subcellularLocation>
</comment>
<dbReference type="AlphaFoldDB" id="A0A4R0XF11"/>
<feature type="transmembrane region" description="Helical" evidence="7">
    <location>
        <begin position="330"/>
        <end position="351"/>
    </location>
</feature>
<keyword evidence="6" id="KW-0175">Coiled coil</keyword>
<feature type="coiled-coil region" evidence="6">
    <location>
        <begin position="197"/>
        <end position="224"/>
    </location>
</feature>
<evidence type="ECO:0000256" key="4">
    <source>
        <dbReference type="ARBA" id="ARBA00022989"/>
    </source>
</evidence>
<dbReference type="Gene3D" id="1.20.1250.20">
    <property type="entry name" value="MFS general substrate transporter like domains"/>
    <property type="match status" value="2"/>
</dbReference>
<evidence type="ECO:0000313" key="9">
    <source>
        <dbReference type="EMBL" id="TCG05529.1"/>
    </source>
</evidence>
<feature type="transmembrane region" description="Helical" evidence="7">
    <location>
        <begin position="100"/>
        <end position="124"/>
    </location>
</feature>
<accession>A0A4R0XF11</accession>